<accession>A0A552UWF0</accession>
<comment type="caution">
    <text evidence="1">The sequence shown here is derived from an EMBL/GenBank/DDBJ whole genome shotgun (WGS) entry which is preliminary data.</text>
</comment>
<dbReference type="OrthoDB" id="886674at2"/>
<sequence length="271" mass="30129">MKNLVSLLSCILAMSCGSDKKETNRPVADTLNTESLKKQFLPVIQGVWVTSDYINDIRQNKSPYKAYEKLSGAAAIVINSEASDSLVAGISFNNHEGSSLTIYFKPGHTPHSLLTDHNIYESSDSFELAYTITKNDTLLFMNRYTAAGKLLQSRSYTRVSTNTAHDSMDWGIEQVVNAELLAGTYTVDGTKPAITVTFNQNGTVTGFEDFTTYFVGTDFAVNDPDELPGNDYIYFYKKGDDLNSISYDFKIKADTLVLNHSGSHYKLVRNR</sequence>
<organism evidence="1 2">
    <name type="scientific">Flavobacterium zepuense</name>
    <dbReference type="NCBI Taxonomy" id="2593302"/>
    <lineage>
        <taxon>Bacteria</taxon>
        <taxon>Pseudomonadati</taxon>
        <taxon>Bacteroidota</taxon>
        <taxon>Flavobacteriia</taxon>
        <taxon>Flavobacteriales</taxon>
        <taxon>Flavobacteriaceae</taxon>
        <taxon>Flavobacterium</taxon>
    </lineage>
</organism>
<proteinExistence type="predicted"/>
<dbReference type="EMBL" id="VJVZ01000012">
    <property type="protein sequence ID" value="TRW22529.1"/>
    <property type="molecule type" value="Genomic_DNA"/>
</dbReference>
<dbReference type="PROSITE" id="PS51257">
    <property type="entry name" value="PROKAR_LIPOPROTEIN"/>
    <property type="match status" value="1"/>
</dbReference>
<dbReference type="AlphaFoldDB" id="A0A552UWF0"/>
<evidence type="ECO:0008006" key="3">
    <source>
        <dbReference type="Google" id="ProtNLM"/>
    </source>
</evidence>
<gene>
    <name evidence="1" type="ORF">FMM05_16750</name>
</gene>
<evidence type="ECO:0000313" key="1">
    <source>
        <dbReference type="EMBL" id="TRW22529.1"/>
    </source>
</evidence>
<keyword evidence="2" id="KW-1185">Reference proteome</keyword>
<reference evidence="1 2" key="1">
    <citation type="submission" date="2019-07" db="EMBL/GenBank/DDBJ databases">
        <title>Flavobacterium sp. nov., isolated from glacier ice.</title>
        <authorList>
            <person name="Liu Q."/>
            <person name="Xin Y.-H."/>
        </authorList>
    </citation>
    <scope>NUCLEOTIDE SEQUENCE [LARGE SCALE GENOMIC DNA]</scope>
    <source>
        <strain evidence="1 2">ZT4R6</strain>
    </source>
</reference>
<dbReference type="Proteomes" id="UP000320643">
    <property type="component" value="Unassembled WGS sequence"/>
</dbReference>
<evidence type="ECO:0000313" key="2">
    <source>
        <dbReference type="Proteomes" id="UP000320643"/>
    </source>
</evidence>
<dbReference type="RefSeq" id="WP_143374572.1">
    <property type="nucleotide sequence ID" value="NZ_VJVZ01000012.1"/>
</dbReference>
<protein>
    <recommendedName>
        <fullName evidence="3">Lipoprotein</fullName>
    </recommendedName>
</protein>
<name>A0A552UWF0_9FLAO</name>